<dbReference type="AlphaFoldDB" id="A0AAE0P2H6"/>
<dbReference type="Proteomes" id="UP001281003">
    <property type="component" value="Unassembled WGS sequence"/>
</dbReference>
<sequence>KSASNKRSCISFSEQGKALLLVYYVLVKEGLDMTNSSHVVLPGYRAEDPSPAARAWIHAVGNYAFMLALLQASKQYKIARDTSENHLRLRLPLPPPLGNDPQVLAIRQHVKRGMVNELLQHNWYYKLTSKIAVLWEVDQLTDVVLDDAVHVFDGFKDSFGKSRNSIDTGVLDGPKVHACWSLFKTVLVETTGYDDLLPPPEYNE</sequence>
<evidence type="ECO:0000313" key="2">
    <source>
        <dbReference type="Proteomes" id="UP001281003"/>
    </source>
</evidence>
<comment type="caution">
    <text evidence="1">The sequence shown here is derived from an EMBL/GenBank/DDBJ whole genome shotgun (WGS) entry which is preliminary data.</text>
</comment>
<feature type="non-terminal residue" evidence="1">
    <location>
        <position position="204"/>
    </location>
</feature>
<feature type="non-terminal residue" evidence="1">
    <location>
        <position position="1"/>
    </location>
</feature>
<gene>
    <name evidence="1" type="ORF">B0T20DRAFT_340154</name>
</gene>
<proteinExistence type="predicted"/>
<keyword evidence="2" id="KW-1185">Reference proteome</keyword>
<accession>A0AAE0P2H6</accession>
<organism evidence="1 2">
    <name type="scientific">Sordaria brevicollis</name>
    <dbReference type="NCBI Taxonomy" id="83679"/>
    <lineage>
        <taxon>Eukaryota</taxon>
        <taxon>Fungi</taxon>
        <taxon>Dikarya</taxon>
        <taxon>Ascomycota</taxon>
        <taxon>Pezizomycotina</taxon>
        <taxon>Sordariomycetes</taxon>
        <taxon>Sordariomycetidae</taxon>
        <taxon>Sordariales</taxon>
        <taxon>Sordariaceae</taxon>
        <taxon>Sordaria</taxon>
    </lineage>
</organism>
<reference evidence="1" key="1">
    <citation type="journal article" date="2023" name="Mol. Phylogenet. Evol.">
        <title>Genome-scale phylogeny and comparative genomics of the fungal order Sordariales.</title>
        <authorList>
            <person name="Hensen N."/>
            <person name="Bonometti L."/>
            <person name="Westerberg I."/>
            <person name="Brannstrom I.O."/>
            <person name="Guillou S."/>
            <person name="Cros-Aarteil S."/>
            <person name="Calhoun S."/>
            <person name="Haridas S."/>
            <person name="Kuo A."/>
            <person name="Mondo S."/>
            <person name="Pangilinan J."/>
            <person name="Riley R."/>
            <person name="LaButti K."/>
            <person name="Andreopoulos B."/>
            <person name="Lipzen A."/>
            <person name="Chen C."/>
            <person name="Yan M."/>
            <person name="Daum C."/>
            <person name="Ng V."/>
            <person name="Clum A."/>
            <person name="Steindorff A."/>
            <person name="Ohm R.A."/>
            <person name="Martin F."/>
            <person name="Silar P."/>
            <person name="Natvig D.O."/>
            <person name="Lalanne C."/>
            <person name="Gautier V."/>
            <person name="Ament-Velasquez S.L."/>
            <person name="Kruys A."/>
            <person name="Hutchinson M.I."/>
            <person name="Powell A.J."/>
            <person name="Barry K."/>
            <person name="Miller A.N."/>
            <person name="Grigoriev I.V."/>
            <person name="Debuchy R."/>
            <person name="Gladieux P."/>
            <person name="Hiltunen Thoren M."/>
            <person name="Johannesson H."/>
        </authorList>
    </citation>
    <scope>NUCLEOTIDE SEQUENCE</scope>
    <source>
        <strain evidence="1">FGSC 1904</strain>
    </source>
</reference>
<dbReference type="EMBL" id="JAUTDP010000012">
    <property type="protein sequence ID" value="KAK3392112.1"/>
    <property type="molecule type" value="Genomic_DNA"/>
</dbReference>
<protein>
    <submittedName>
        <fullName evidence="1">Uncharacterized protein</fullName>
    </submittedName>
</protein>
<reference evidence="1" key="2">
    <citation type="submission" date="2023-07" db="EMBL/GenBank/DDBJ databases">
        <authorList>
            <consortium name="Lawrence Berkeley National Laboratory"/>
            <person name="Haridas S."/>
            <person name="Hensen N."/>
            <person name="Bonometti L."/>
            <person name="Westerberg I."/>
            <person name="Brannstrom I.O."/>
            <person name="Guillou S."/>
            <person name="Cros-Aarteil S."/>
            <person name="Calhoun S."/>
            <person name="Kuo A."/>
            <person name="Mondo S."/>
            <person name="Pangilinan J."/>
            <person name="Riley R."/>
            <person name="LaButti K."/>
            <person name="Andreopoulos B."/>
            <person name="Lipzen A."/>
            <person name="Chen C."/>
            <person name="Yanf M."/>
            <person name="Daum C."/>
            <person name="Ng V."/>
            <person name="Clum A."/>
            <person name="Steindorff A."/>
            <person name="Ohm R."/>
            <person name="Martin F."/>
            <person name="Silar P."/>
            <person name="Natvig D."/>
            <person name="Lalanne C."/>
            <person name="Gautier V."/>
            <person name="Ament-velasquez S.L."/>
            <person name="Kruys A."/>
            <person name="Hutchinson M.I."/>
            <person name="Powell A.J."/>
            <person name="Barry K."/>
            <person name="Miller A.N."/>
            <person name="Grigoriev I.V."/>
            <person name="Debuchy R."/>
            <person name="Gladieux P."/>
            <person name="Thoren M.H."/>
            <person name="Johannesson H."/>
        </authorList>
    </citation>
    <scope>NUCLEOTIDE SEQUENCE</scope>
    <source>
        <strain evidence="1">FGSC 1904</strain>
    </source>
</reference>
<evidence type="ECO:0000313" key="1">
    <source>
        <dbReference type="EMBL" id="KAK3392112.1"/>
    </source>
</evidence>
<name>A0AAE0P2H6_SORBR</name>